<dbReference type="Pfam" id="PF07992">
    <property type="entry name" value="Pyr_redox_2"/>
    <property type="match status" value="1"/>
</dbReference>
<keyword evidence="5" id="KW-0809">Transit peptide</keyword>
<evidence type="ECO:0000259" key="11">
    <source>
        <dbReference type="Pfam" id="PF22366"/>
    </source>
</evidence>
<dbReference type="Proteomes" id="UP000753961">
    <property type="component" value="Unassembled WGS sequence"/>
</dbReference>
<evidence type="ECO:0000259" key="10">
    <source>
        <dbReference type="Pfam" id="PF07992"/>
    </source>
</evidence>
<sequence length="450" mass="51475">MENHKKERIVILGAGFAGLKLARELQKSDYQIYLIDKHNYHQFQPLLYQVATARLEPSSVSFPLRRIFQNHKNVHIRLGKIQEIDLEHKQIKADHFSVNYDKLVIALGCETNYFGNAQLEKYSMPMKSSQEALALRNRILLTFEHTFCAPKEDHEAMMNFVVVGAGPTGVELSGALAEMKKYILPKDYPDMDFSQLKIHLVEGADATLPAMSDNAQKYSEKYLKELGVEVHLNKMVKSYDGRTLVFNDDSLMETGNVIWAAGVKGIRIPGIPDDVIVRGNRITVDRFNRVVGLEDVFAIGDIAYMETEKYPQGHPQLANVATNQALQLGKNLIHQQKGKQMIPFEYINKGTMATVGKRKAVVDLPRWKFQGRFAWLTWMVVHFWLILNVRNKLIIFINWISDYFNNDSTLRIIMRAHYSKAKLNLPVGNREPGHVQPEDQKPLKSVNLDQ</sequence>
<evidence type="ECO:0000256" key="4">
    <source>
        <dbReference type="ARBA" id="ARBA00022827"/>
    </source>
</evidence>
<keyword evidence="13" id="KW-1185">Reference proteome</keyword>
<dbReference type="EMBL" id="JAHVHU010000017">
    <property type="protein sequence ID" value="MBY5959712.1"/>
    <property type="molecule type" value="Genomic_DNA"/>
</dbReference>
<organism evidence="12 13">
    <name type="scientific">Membranihabitans marinus</name>
    <dbReference type="NCBI Taxonomy" id="1227546"/>
    <lineage>
        <taxon>Bacteria</taxon>
        <taxon>Pseudomonadati</taxon>
        <taxon>Bacteroidota</taxon>
        <taxon>Saprospiria</taxon>
        <taxon>Saprospirales</taxon>
        <taxon>Saprospiraceae</taxon>
        <taxon>Membranihabitans</taxon>
    </lineage>
</organism>
<dbReference type="PRINTS" id="PR00368">
    <property type="entry name" value="FADPNR"/>
</dbReference>
<feature type="region of interest" description="Disordered" evidence="9">
    <location>
        <begin position="429"/>
        <end position="450"/>
    </location>
</feature>
<accession>A0A953L8D7</accession>
<keyword evidence="7" id="KW-0520">NAD</keyword>
<dbReference type="RefSeq" id="WP_222581249.1">
    <property type="nucleotide sequence ID" value="NZ_JAHVHU010000017.1"/>
</dbReference>
<protein>
    <recommendedName>
        <fullName evidence="2">NADH:ubiquinone reductase (non-electrogenic)</fullName>
        <ecNumber evidence="2">1.6.5.9</ecNumber>
    </recommendedName>
</protein>
<keyword evidence="6" id="KW-0560">Oxidoreductase</keyword>
<dbReference type="Gene3D" id="3.50.50.100">
    <property type="match status" value="1"/>
</dbReference>
<evidence type="ECO:0000256" key="7">
    <source>
        <dbReference type="ARBA" id="ARBA00023027"/>
    </source>
</evidence>
<reference evidence="12" key="1">
    <citation type="submission" date="2021-06" db="EMBL/GenBank/DDBJ databases">
        <title>44 bacteria genomes isolated from Dapeng, Shenzhen.</title>
        <authorList>
            <person name="Zheng W."/>
            <person name="Yu S."/>
            <person name="Huang Y."/>
        </authorList>
    </citation>
    <scope>NUCLEOTIDE SEQUENCE</scope>
    <source>
        <strain evidence="12">DP5N28-2</strain>
    </source>
</reference>
<dbReference type="PRINTS" id="PR00411">
    <property type="entry name" value="PNDRDTASEI"/>
</dbReference>
<comment type="catalytic activity">
    <reaction evidence="8">
        <text>a quinone + NADH + H(+) = a quinol + NAD(+)</text>
        <dbReference type="Rhea" id="RHEA:46160"/>
        <dbReference type="ChEBI" id="CHEBI:15378"/>
        <dbReference type="ChEBI" id="CHEBI:24646"/>
        <dbReference type="ChEBI" id="CHEBI:57540"/>
        <dbReference type="ChEBI" id="CHEBI:57945"/>
        <dbReference type="ChEBI" id="CHEBI:132124"/>
        <dbReference type="EC" id="1.6.5.9"/>
    </reaction>
</comment>
<evidence type="ECO:0000256" key="5">
    <source>
        <dbReference type="ARBA" id="ARBA00022946"/>
    </source>
</evidence>
<evidence type="ECO:0000256" key="8">
    <source>
        <dbReference type="ARBA" id="ARBA00047599"/>
    </source>
</evidence>
<evidence type="ECO:0000256" key="1">
    <source>
        <dbReference type="ARBA" id="ARBA00005272"/>
    </source>
</evidence>
<evidence type="ECO:0000313" key="12">
    <source>
        <dbReference type="EMBL" id="MBY5959712.1"/>
    </source>
</evidence>
<keyword evidence="3" id="KW-0285">Flavoprotein</keyword>
<dbReference type="AlphaFoldDB" id="A0A953L8D7"/>
<evidence type="ECO:0000256" key="6">
    <source>
        <dbReference type="ARBA" id="ARBA00023002"/>
    </source>
</evidence>
<evidence type="ECO:0000313" key="13">
    <source>
        <dbReference type="Proteomes" id="UP000753961"/>
    </source>
</evidence>
<keyword evidence="4" id="KW-0274">FAD</keyword>
<dbReference type="PANTHER" id="PTHR43706">
    <property type="entry name" value="NADH DEHYDROGENASE"/>
    <property type="match status" value="1"/>
</dbReference>
<feature type="domain" description="FAD/NAD(P)-binding" evidence="10">
    <location>
        <begin position="8"/>
        <end position="325"/>
    </location>
</feature>
<feature type="compositionally biased region" description="Basic and acidic residues" evidence="9">
    <location>
        <begin position="431"/>
        <end position="442"/>
    </location>
</feature>
<dbReference type="InterPro" id="IPR054585">
    <property type="entry name" value="NDH2-like_C"/>
</dbReference>
<comment type="similarity">
    <text evidence="1">Belongs to the NADH dehydrogenase family.</text>
</comment>
<evidence type="ECO:0000256" key="3">
    <source>
        <dbReference type="ARBA" id="ARBA00022630"/>
    </source>
</evidence>
<dbReference type="PANTHER" id="PTHR43706:SF47">
    <property type="entry name" value="EXTERNAL NADH-UBIQUINONE OXIDOREDUCTASE 1, MITOCHONDRIAL-RELATED"/>
    <property type="match status" value="1"/>
</dbReference>
<dbReference type="InterPro" id="IPR045024">
    <property type="entry name" value="NDH-2"/>
</dbReference>
<dbReference type="Pfam" id="PF22366">
    <property type="entry name" value="NDH2_C"/>
    <property type="match status" value="1"/>
</dbReference>
<proteinExistence type="inferred from homology"/>
<name>A0A953L8D7_9BACT</name>
<dbReference type="EC" id="1.6.5.9" evidence="2"/>
<evidence type="ECO:0000256" key="9">
    <source>
        <dbReference type="SAM" id="MobiDB-lite"/>
    </source>
</evidence>
<dbReference type="SUPFAM" id="SSF51905">
    <property type="entry name" value="FAD/NAD(P)-binding domain"/>
    <property type="match status" value="2"/>
</dbReference>
<gene>
    <name evidence="12" type="ORF">KUV50_16275</name>
</gene>
<feature type="domain" description="External alternative NADH-ubiquinone oxidoreductase-like C-terminal" evidence="11">
    <location>
        <begin position="349"/>
        <end position="404"/>
    </location>
</feature>
<dbReference type="GO" id="GO:0050136">
    <property type="term" value="F:NADH dehydrogenase (quinone) (non-electrogenic) activity"/>
    <property type="evidence" value="ECO:0007669"/>
    <property type="project" value="UniProtKB-EC"/>
</dbReference>
<dbReference type="InterPro" id="IPR023753">
    <property type="entry name" value="FAD/NAD-binding_dom"/>
</dbReference>
<comment type="caution">
    <text evidence="12">The sequence shown here is derived from an EMBL/GenBank/DDBJ whole genome shotgun (WGS) entry which is preliminary data.</text>
</comment>
<dbReference type="InterPro" id="IPR036188">
    <property type="entry name" value="FAD/NAD-bd_sf"/>
</dbReference>
<evidence type="ECO:0000256" key="2">
    <source>
        <dbReference type="ARBA" id="ARBA00012637"/>
    </source>
</evidence>